<name>A0AAD7X2I7_9TELE</name>
<feature type="region of interest" description="Disordered" evidence="1">
    <location>
        <begin position="61"/>
        <end position="83"/>
    </location>
</feature>
<sequence>MRSGGGVKGQYYRKDRSETAQASPHWSRAFLKEHGHMPLLFHQWAGEGLHKQPVGSQVLSQRGSYRAGPIKRSGDEACEGQSEWESERQRGHWVCAQGLLQLEGIWNSDLTVLWFTGQLQPSLMFHMLTIVGIQVEKLTTLTNN</sequence>
<dbReference type="EMBL" id="JAINUG010000003">
    <property type="protein sequence ID" value="KAJ8417915.1"/>
    <property type="molecule type" value="Genomic_DNA"/>
</dbReference>
<evidence type="ECO:0000256" key="1">
    <source>
        <dbReference type="SAM" id="MobiDB-lite"/>
    </source>
</evidence>
<organism evidence="2 3">
    <name type="scientific">Aldrovandia affinis</name>
    <dbReference type="NCBI Taxonomy" id="143900"/>
    <lineage>
        <taxon>Eukaryota</taxon>
        <taxon>Metazoa</taxon>
        <taxon>Chordata</taxon>
        <taxon>Craniata</taxon>
        <taxon>Vertebrata</taxon>
        <taxon>Euteleostomi</taxon>
        <taxon>Actinopterygii</taxon>
        <taxon>Neopterygii</taxon>
        <taxon>Teleostei</taxon>
        <taxon>Notacanthiformes</taxon>
        <taxon>Halosauridae</taxon>
        <taxon>Aldrovandia</taxon>
    </lineage>
</organism>
<dbReference type="AlphaFoldDB" id="A0AAD7X2I7"/>
<feature type="region of interest" description="Disordered" evidence="1">
    <location>
        <begin position="1"/>
        <end position="24"/>
    </location>
</feature>
<reference evidence="2" key="1">
    <citation type="journal article" date="2023" name="Science">
        <title>Genome structures resolve the early diversification of teleost fishes.</title>
        <authorList>
            <person name="Parey E."/>
            <person name="Louis A."/>
            <person name="Montfort J."/>
            <person name="Bouchez O."/>
            <person name="Roques C."/>
            <person name="Iampietro C."/>
            <person name="Lluch J."/>
            <person name="Castinel A."/>
            <person name="Donnadieu C."/>
            <person name="Desvignes T."/>
            <person name="Floi Bucao C."/>
            <person name="Jouanno E."/>
            <person name="Wen M."/>
            <person name="Mejri S."/>
            <person name="Dirks R."/>
            <person name="Jansen H."/>
            <person name="Henkel C."/>
            <person name="Chen W.J."/>
            <person name="Zahm M."/>
            <person name="Cabau C."/>
            <person name="Klopp C."/>
            <person name="Thompson A.W."/>
            <person name="Robinson-Rechavi M."/>
            <person name="Braasch I."/>
            <person name="Lecointre G."/>
            <person name="Bobe J."/>
            <person name="Postlethwait J.H."/>
            <person name="Berthelot C."/>
            <person name="Roest Crollius H."/>
            <person name="Guiguen Y."/>
        </authorList>
    </citation>
    <scope>NUCLEOTIDE SEQUENCE</scope>
    <source>
        <strain evidence="2">NC1722</strain>
    </source>
</reference>
<proteinExistence type="predicted"/>
<comment type="caution">
    <text evidence="2">The sequence shown here is derived from an EMBL/GenBank/DDBJ whole genome shotgun (WGS) entry which is preliminary data.</text>
</comment>
<protein>
    <submittedName>
        <fullName evidence="2">Uncharacterized protein</fullName>
    </submittedName>
</protein>
<gene>
    <name evidence="2" type="ORF">AAFF_G00227580</name>
</gene>
<dbReference type="Proteomes" id="UP001221898">
    <property type="component" value="Unassembled WGS sequence"/>
</dbReference>
<keyword evidence="3" id="KW-1185">Reference proteome</keyword>
<evidence type="ECO:0000313" key="3">
    <source>
        <dbReference type="Proteomes" id="UP001221898"/>
    </source>
</evidence>
<accession>A0AAD7X2I7</accession>
<evidence type="ECO:0000313" key="2">
    <source>
        <dbReference type="EMBL" id="KAJ8417915.1"/>
    </source>
</evidence>